<dbReference type="EMBL" id="JBHSFA010000007">
    <property type="protein sequence ID" value="MFC4543523.1"/>
    <property type="molecule type" value="Genomic_DNA"/>
</dbReference>
<comment type="caution">
    <text evidence="1">The sequence shown here is derived from an EMBL/GenBank/DDBJ whole genome shotgun (WGS) entry which is preliminary data.</text>
</comment>
<dbReference type="RefSeq" id="WP_382182381.1">
    <property type="nucleotide sequence ID" value="NZ_JALIQP010000002.1"/>
</dbReference>
<sequence length="44" mass="5113">MRPSEQRSEPGLYECFECGKRVREGESRVCSCGGSLRHRRPEEQ</sequence>
<name>A0ABD5PSS9_9EURY</name>
<reference evidence="1 2" key="1">
    <citation type="journal article" date="2019" name="Int. J. Syst. Evol. Microbiol.">
        <title>The Global Catalogue of Microorganisms (GCM) 10K type strain sequencing project: providing services to taxonomists for standard genome sequencing and annotation.</title>
        <authorList>
            <consortium name="The Broad Institute Genomics Platform"/>
            <consortium name="The Broad Institute Genome Sequencing Center for Infectious Disease"/>
            <person name="Wu L."/>
            <person name="Ma J."/>
        </authorList>
    </citation>
    <scope>NUCLEOTIDE SEQUENCE [LARGE SCALE GENOMIC DNA]</scope>
    <source>
        <strain evidence="1 2">WLHS5</strain>
    </source>
</reference>
<dbReference type="AlphaFoldDB" id="A0ABD5PSS9"/>
<accession>A0ABD5PSS9</accession>
<proteinExistence type="predicted"/>
<organism evidence="1 2">
    <name type="scientific">Halosolutus amylolyticus</name>
    <dbReference type="NCBI Taxonomy" id="2932267"/>
    <lineage>
        <taxon>Archaea</taxon>
        <taxon>Methanobacteriati</taxon>
        <taxon>Methanobacteriota</taxon>
        <taxon>Stenosarchaea group</taxon>
        <taxon>Halobacteria</taxon>
        <taxon>Halobacteriales</taxon>
        <taxon>Natrialbaceae</taxon>
        <taxon>Halosolutus</taxon>
    </lineage>
</organism>
<protein>
    <submittedName>
        <fullName evidence="1">Rubrerythrin-like domain-containing protein</fullName>
    </submittedName>
</protein>
<gene>
    <name evidence="1" type="ORF">ACFO5R_16450</name>
</gene>
<dbReference type="Proteomes" id="UP001595898">
    <property type="component" value="Unassembled WGS sequence"/>
</dbReference>
<evidence type="ECO:0000313" key="2">
    <source>
        <dbReference type="Proteomes" id="UP001595898"/>
    </source>
</evidence>
<evidence type="ECO:0000313" key="1">
    <source>
        <dbReference type="EMBL" id="MFC4543523.1"/>
    </source>
</evidence>
<keyword evidence="2" id="KW-1185">Reference proteome</keyword>
<dbReference type="NCBIfam" id="NF033497">
    <property type="entry name" value="rubre_like_arch"/>
    <property type="match status" value="1"/>
</dbReference>
<dbReference type="InterPro" id="IPR055553">
    <property type="entry name" value="DUF7129"/>
</dbReference>